<organism evidence="1 2">
    <name type="scientific">Enterococcus faecium</name>
    <name type="common">Streptococcus faecium</name>
    <dbReference type="NCBI Taxonomy" id="1352"/>
    <lineage>
        <taxon>Bacteria</taxon>
        <taxon>Bacillati</taxon>
        <taxon>Bacillota</taxon>
        <taxon>Bacilli</taxon>
        <taxon>Lactobacillales</taxon>
        <taxon>Enterococcaceae</taxon>
        <taxon>Enterococcus</taxon>
    </lineage>
</organism>
<gene>
    <name evidence="1" type="ORF">GBM73_17910</name>
</gene>
<comment type="caution">
    <text evidence="1">The sequence shown here is derived from an EMBL/GenBank/DDBJ whole genome shotgun (WGS) entry which is preliminary data.</text>
</comment>
<dbReference type="AlphaFoldDB" id="A0A7V7Y0R3"/>
<accession>A0A7V7Y0R3</accession>
<protein>
    <submittedName>
        <fullName evidence="1">Uncharacterized protein</fullName>
    </submittedName>
</protein>
<evidence type="ECO:0000313" key="1">
    <source>
        <dbReference type="EMBL" id="KAB7572090.1"/>
    </source>
</evidence>
<name>A0A7V7Y0R3_ENTFC</name>
<dbReference type="RefSeq" id="WP_002304909.1">
    <property type="nucleotide sequence ID" value="NZ_CP035646.1"/>
</dbReference>
<dbReference type="Proteomes" id="UP000469871">
    <property type="component" value="Unassembled WGS sequence"/>
</dbReference>
<reference evidence="1 2" key="1">
    <citation type="submission" date="2019-10" db="EMBL/GenBank/DDBJ databases">
        <title>Evolutionary dynamics of vancomycin-resistant Enterococcus faecium during gastrointestinal tract colonization and bloodstream infection in immunocompromised pediatric patients.</title>
        <authorList>
            <person name="Chilambi G.S."/>
            <person name="Nordstrom H.R."/>
            <person name="Evans D.R."/>
            <person name="Ferrolino J."/>
            <person name="Hayden R.T."/>
            <person name="Maron G.M."/>
            <person name="Vo A.N."/>
            <person name="Gilmore M.S."/>
            <person name="Wolf J."/>
            <person name="Rosch J.W."/>
            <person name="Van Tyne D."/>
        </authorList>
    </citation>
    <scope>NUCLEOTIDE SEQUENCE [LARGE SCALE GENOMIC DNA]</scope>
    <source>
        <strain evidence="1 2">VRECG27</strain>
    </source>
</reference>
<evidence type="ECO:0000313" key="2">
    <source>
        <dbReference type="Proteomes" id="UP000469871"/>
    </source>
</evidence>
<dbReference type="EMBL" id="WEFP01000020">
    <property type="protein sequence ID" value="KAB7572090.1"/>
    <property type="molecule type" value="Genomic_DNA"/>
</dbReference>
<sequence>MDKIDLREETVNRIEVMYERLADYLNLSDEDNYSEMLERMMDVLNSVINADLAKSSVLTNEFVHKHLAQTTDEAEKEFWLKLMSHIMQLNQISVINSKEKGM</sequence>
<proteinExistence type="predicted"/>